<dbReference type="EMBL" id="KI281566">
    <property type="protein sequence ID" value="ESA15865.1"/>
    <property type="molecule type" value="Genomic_DNA"/>
</dbReference>
<evidence type="ECO:0000313" key="2">
    <source>
        <dbReference type="EMBL" id="ESA15865.1"/>
    </source>
</evidence>
<accession>U9U656</accession>
<protein>
    <submittedName>
        <fullName evidence="2">Uncharacterized protein</fullName>
    </submittedName>
</protein>
<feature type="compositionally biased region" description="Basic and acidic residues" evidence="1">
    <location>
        <begin position="11"/>
        <end position="39"/>
    </location>
</feature>
<dbReference type="AlphaFoldDB" id="U9U656"/>
<dbReference type="VEuPathDB" id="FungiDB:RhiirFUN_005074"/>
<feature type="region of interest" description="Disordered" evidence="1">
    <location>
        <begin position="1"/>
        <end position="39"/>
    </location>
</feature>
<proteinExistence type="predicted"/>
<organism evidence="2">
    <name type="scientific">Rhizophagus irregularis (strain DAOM 181602 / DAOM 197198 / MUCL 43194)</name>
    <name type="common">Arbuscular mycorrhizal fungus</name>
    <name type="synonym">Glomus intraradices</name>
    <dbReference type="NCBI Taxonomy" id="747089"/>
    <lineage>
        <taxon>Eukaryota</taxon>
        <taxon>Fungi</taxon>
        <taxon>Fungi incertae sedis</taxon>
        <taxon>Mucoromycota</taxon>
        <taxon>Glomeromycotina</taxon>
        <taxon>Glomeromycetes</taxon>
        <taxon>Glomerales</taxon>
        <taxon>Glomeraceae</taxon>
        <taxon>Rhizophagus</taxon>
    </lineage>
</organism>
<name>U9U656_RHIID</name>
<dbReference type="HOGENOM" id="CLU_1797482_0_0_1"/>
<gene>
    <name evidence="2" type="ORF">GLOINDRAFT_23427</name>
</gene>
<sequence length="144" mass="16606">MAISNVQGGQEVKEQTKKMSEEKSSSRKRKEGLFERQNQERKLSFGTGGIYCTEEFDRKCWGILSDQMVSRAKIDRKYVPSFTPYNSNMIPTKEAVEEFDNNNKKMADRLAKEDKTKRINSETLRPKSCCISNPIPNLFLGLDR</sequence>
<reference evidence="2" key="1">
    <citation type="submission" date="2013-07" db="EMBL/GenBank/DDBJ databases">
        <title>The genome of an arbuscular mycorrhizal fungus provides insights into the evolution of the oldest plant symbiosis.</title>
        <authorList>
            <consortium name="DOE Joint Genome Institute"/>
            <person name="Tisserant E."/>
            <person name="Malbreil M."/>
            <person name="Kuo A."/>
            <person name="Kohler A."/>
            <person name="Symeonidi A."/>
            <person name="Balestrini R."/>
            <person name="Charron P."/>
            <person name="Duensing N."/>
            <person name="Frei-dit-Frey N."/>
            <person name="Gianinazzi-Pearson V."/>
            <person name="Gilbert B."/>
            <person name="Handa Y."/>
            <person name="Hijri M."/>
            <person name="Kaul R."/>
            <person name="Kawaguchi M."/>
            <person name="Krajinski F."/>
            <person name="Lammers P."/>
            <person name="Lapierre D."/>
            <person name="Masclaux F.G."/>
            <person name="Murat C."/>
            <person name="Morin E."/>
            <person name="Ndikumana S."/>
            <person name="Pagni M."/>
            <person name="Petitpierre D."/>
            <person name="Requena N."/>
            <person name="Rosikiewicz P."/>
            <person name="Riley R."/>
            <person name="Saito K."/>
            <person name="San Clemente H."/>
            <person name="Shapiro H."/>
            <person name="van Tuinen D."/>
            <person name="Becard G."/>
            <person name="Bonfante P."/>
            <person name="Paszkowski U."/>
            <person name="Shachar-Hill Y."/>
            <person name="Young J.P."/>
            <person name="Sanders I.R."/>
            <person name="Henrissat B."/>
            <person name="Rensing S.A."/>
            <person name="Grigoriev I.V."/>
            <person name="Corradi N."/>
            <person name="Roux C."/>
            <person name="Martin F."/>
        </authorList>
    </citation>
    <scope>NUCLEOTIDE SEQUENCE</scope>
    <source>
        <strain evidence="2">DAOM 197198</strain>
    </source>
</reference>
<evidence type="ECO:0000256" key="1">
    <source>
        <dbReference type="SAM" id="MobiDB-lite"/>
    </source>
</evidence>